<feature type="domain" description="PAC" evidence="8">
    <location>
        <begin position="333"/>
        <end position="385"/>
    </location>
</feature>
<dbReference type="PANTHER" id="PTHR43304">
    <property type="entry name" value="PHYTOCHROME-LIKE PROTEIN CPH1"/>
    <property type="match status" value="1"/>
</dbReference>
<dbReference type="GO" id="GO:0004673">
    <property type="term" value="F:protein histidine kinase activity"/>
    <property type="evidence" value="ECO:0007669"/>
    <property type="project" value="UniProtKB-EC"/>
</dbReference>
<dbReference type="Pfam" id="PF08448">
    <property type="entry name" value="PAS_4"/>
    <property type="match status" value="1"/>
</dbReference>
<dbReference type="InterPro" id="IPR036890">
    <property type="entry name" value="HATPase_C_sf"/>
</dbReference>
<evidence type="ECO:0000256" key="2">
    <source>
        <dbReference type="ARBA" id="ARBA00012438"/>
    </source>
</evidence>
<gene>
    <name evidence="9" type="ORF">DKG77_15825</name>
</gene>
<dbReference type="PRINTS" id="PR00344">
    <property type="entry name" value="BCTRLSENSOR"/>
</dbReference>
<protein>
    <recommendedName>
        <fullName evidence="2">histidine kinase</fullName>
        <ecNumber evidence="2">2.7.13.3</ecNumber>
    </recommendedName>
</protein>
<dbReference type="InterPro" id="IPR001610">
    <property type="entry name" value="PAC"/>
</dbReference>
<dbReference type="InterPro" id="IPR000014">
    <property type="entry name" value="PAS"/>
</dbReference>
<dbReference type="SUPFAM" id="SSF55874">
    <property type="entry name" value="ATPase domain of HSP90 chaperone/DNA topoisomerase II/histidine kinase"/>
    <property type="match status" value="1"/>
</dbReference>
<evidence type="ECO:0000256" key="1">
    <source>
        <dbReference type="ARBA" id="ARBA00000085"/>
    </source>
</evidence>
<dbReference type="PROSITE" id="PS50112">
    <property type="entry name" value="PAS"/>
    <property type="match status" value="1"/>
</dbReference>
<sequence>MLKTVESVPHNYLIKQLPKATALVDTKYSVVEASNSWLSIFDLEPKDTRGNNKNIFGFYDNHEEFSAKTLKECFLENCKHVIRHKKKNKENEKWFESVFVPWFDEKENIIGTIVQTEDITHIIEKELELERTKTLLKATSEVSSVGSWEYDIATEKLNWCEVTKQIHQVPDDFEPKINQGIEFYKQGYSRNKISMLFHKALEEGTPYSERLIIITHKGEEKWVTAGGKAIRKNGKIVKLFGTFQDINDQVLAEIKTKESEQLLTTLIDNLPINVFIKDKDSRKILVNKAECEYLGTKPEDLVGKTDFDLYDEKVAQISRDEDLEVMRTLKPMIGRETINIKKDGSATNFLTSKIPLLDIKGKAYGLIGMSMDITHIKQKEDQLQDLINVTAIQNKKLINFAHIVSHNLRSHTANFSMLLEFLIKEKEEKEKKRIMKMLSHASDNLLDTLENLNEVVDISTNVNLDKKSLNLNENILKVQQNLAGFLVKNKVKFINSVPDNVAVMSVPAYLESIILNLITNAVKYSKPEENAVVALNAKKQDKSVVLSVSDKGLGIDLNRYGGKIFGMYKTFHNNKDARGLGLYIIKNQVEAMGGNITVSSEVDKGSTFNVYFNEED</sequence>
<dbReference type="OrthoDB" id="5522855at2"/>
<comment type="caution">
    <text evidence="9">The sequence shown here is derived from an EMBL/GenBank/DDBJ whole genome shotgun (WGS) entry which is preliminary data.</text>
</comment>
<dbReference type="PANTHER" id="PTHR43304:SF1">
    <property type="entry name" value="PAC DOMAIN-CONTAINING PROTEIN"/>
    <property type="match status" value="1"/>
</dbReference>
<evidence type="ECO:0000256" key="4">
    <source>
        <dbReference type="ARBA" id="ARBA00022679"/>
    </source>
</evidence>
<evidence type="ECO:0000256" key="3">
    <source>
        <dbReference type="ARBA" id="ARBA00022553"/>
    </source>
</evidence>
<dbReference type="SMART" id="SM00387">
    <property type="entry name" value="HATPase_c"/>
    <property type="match status" value="1"/>
</dbReference>
<keyword evidence="3" id="KW-0597">Phosphoprotein</keyword>
<dbReference type="Pfam" id="PF02518">
    <property type="entry name" value="HATPase_c"/>
    <property type="match status" value="1"/>
</dbReference>
<dbReference type="EC" id="2.7.13.3" evidence="2"/>
<dbReference type="Gene3D" id="3.30.450.20">
    <property type="entry name" value="PAS domain"/>
    <property type="match status" value="3"/>
</dbReference>
<dbReference type="InterPro" id="IPR000700">
    <property type="entry name" value="PAS-assoc_C"/>
</dbReference>
<feature type="domain" description="PAS" evidence="7">
    <location>
        <begin position="259"/>
        <end position="327"/>
    </location>
</feature>
<dbReference type="SMART" id="SM00091">
    <property type="entry name" value="PAS"/>
    <property type="match status" value="1"/>
</dbReference>
<evidence type="ECO:0000259" key="8">
    <source>
        <dbReference type="PROSITE" id="PS50113"/>
    </source>
</evidence>
<evidence type="ECO:0000313" key="10">
    <source>
        <dbReference type="Proteomes" id="UP000245762"/>
    </source>
</evidence>
<dbReference type="Proteomes" id="UP000245762">
    <property type="component" value="Unassembled WGS sequence"/>
</dbReference>
<dbReference type="SMART" id="SM00086">
    <property type="entry name" value="PAC"/>
    <property type="match status" value="3"/>
</dbReference>
<reference evidence="9 10" key="1">
    <citation type="submission" date="2018-05" db="EMBL/GenBank/DDBJ databases">
        <title>Complete genome sequence of Flagellimonas aquimarina ECD12 isolated from seaweed Ecklonia cava.</title>
        <authorList>
            <person name="Choi S."/>
            <person name="Seong C."/>
        </authorList>
    </citation>
    <scope>NUCLEOTIDE SEQUENCE [LARGE SCALE GENOMIC DNA]</scope>
    <source>
        <strain evidence="9 10">ECD12</strain>
    </source>
</reference>
<dbReference type="Gene3D" id="3.30.565.10">
    <property type="entry name" value="Histidine kinase-like ATPase, C-terminal domain"/>
    <property type="match status" value="1"/>
</dbReference>
<dbReference type="PROSITE" id="PS50109">
    <property type="entry name" value="HIS_KIN"/>
    <property type="match status" value="1"/>
</dbReference>
<name>A0A316KT97_9FLAO</name>
<dbReference type="InterPro" id="IPR035965">
    <property type="entry name" value="PAS-like_dom_sf"/>
</dbReference>
<dbReference type="AlphaFoldDB" id="A0A316KT97"/>
<evidence type="ECO:0000313" key="9">
    <source>
        <dbReference type="EMBL" id="PWL37447.1"/>
    </source>
</evidence>
<keyword evidence="10" id="KW-1185">Reference proteome</keyword>
<feature type="domain" description="Histidine kinase" evidence="6">
    <location>
        <begin position="403"/>
        <end position="616"/>
    </location>
</feature>
<dbReference type="InterPro" id="IPR052162">
    <property type="entry name" value="Sensor_kinase/Photoreceptor"/>
</dbReference>
<comment type="catalytic activity">
    <reaction evidence="1">
        <text>ATP + protein L-histidine = ADP + protein N-phospho-L-histidine.</text>
        <dbReference type="EC" id="2.7.13.3"/>
    </reaction>
</comment>
<dbReference type="InterPro" id="IPR005467">
    <property type="entry name" value="His_kinase_dom"/>
</dbReference>
<evidence type="ECO:0000259" key="7">
    <source>
        <dbReference type="PROSITE" id="PS50112"/>
    </source>
</evidence>
<keyword evidence="4" id="KW-0808">Transferase</keyword>
<dbReference type="InterPro" id="IPR013656">
    <property type="entry name" value="PAS_4"/>
</dbReference>
<accession>A0A316KT97</accession>
<evidence type="ECO:0000259" key="6">
    <source>
        <dbReference type="PROSITE" id="PS50109"/>
    </source>
</evidence>
<dbReference type="Pfam" id="PF13426">
    <property type="entry name" value="PAS_9"/>
    <property type="match status" value="2"/>
</dbReference>
<dbReference type="PROSITE" id="PS50113">
    <property type="entry name" value="PAC"/>
    <property type="match status" value="1"/>
</dbReference>
<dbReference type="CDD" id="cd00130">
    <property type="entry name" value="PAS"/>
    <property type="match status" value="1"/>
</dbReference>
<keyword evidence="5" id="KW-0418">Kinase</keyword>
<dbReference type="NCBIfam" id="TIGR00229">
    <property type="entry name" value="sensory_box"/>
    <property type="match status" value="1"/>
</dbReference>
<dbReference type="InterPro" id="IPR004358">
    <property type="entry name" value="Sig_transdc_His_kin-like_C"/>
</dbReference>
<evidence type="ECO:0000256" key="5">
    <source>
        <dbReference type="ARBA" id="ARBA00022777"/>
    </source>
</evidence>
<organism evidence="9 10">
    <name type="scientific">Flagellimonas aquimarina</name>
    <dbReference type="NCBI Taxonomy" id="2201895"/>
    <lineage>
        <taxon>Bacteria</taxon>
        <taxon>Pseudomonadati</taxon>
        <taxon>Bacteroidota</taxon>
        <taxon>Flavobacteriia</taxon>
        <taxon>Flavobacteriales</taxon>
        <taxon>Flavobacteriaceae</taxon>
        <taxon>Flagellimonas</taxon>
    </lineage>
</organism>
<proteinExistence type="predicted"/>
<dbReference type="EMBL" id="QGEG01000005">
    <property type="protein sequence ID" value="PWL37447.1"/>
    <property type="molecule type" value="Genomic_DNA"/>
</dbReference>
<dbReference type="InterPro" id="IPR003594">
    <property type="entry name" value="HATPase_dom"/>
</dbReference>
<dbReference type="SUPFAM" id="SSF55785">
    <property type="entry name" value="PYP-like sensor domain (PAS domain)"/>
    <property type="match status" value="3"/>
</dbReference>